<dbReference type="Proteomes" id="UP000008404">
    <property type="component" value="Segment"/>
</dbReference>
<dbReference type="GeneID" id="40233130"/>
<protein>
    <submittedName>
        <fullName evidence="1">Uncharacterized protein</fullName>
    </submittedName>
</protein>
<evidence type="ECO:0000313" key="2">
    <source>
        <dbReference type="Proteomes" id="UP000008404"/>
    </source>
</evidence>
<sequence>MITSYERGPVKLTDDDHCGKGRRTVTVTLGSGYKPLDVQKLNRELRDHGVAVVARDYPTAVRVTYYEAKRAFENGATIVVSERGHEETLRTSESTTTHTRETTTWEELREQVNMWRGRYPNQRYYVVQDS</sequence>
<dbReference type="KEGG" id="vg:40233130"/>
<accession>G1D0I0</accession>
<name>G1D0I0_9CAUD</name>
<reference evidence="1 2" key="1">
    <citation type="journal article" date="2012" name="J. Virol.">
        <title>Complete Genome Sequences of 138 Mycobacteriophages.</title>
        <authorList>
            <consortium name="the Science Education Alliance Phage Hunters Advancing Genomics and Evolutionary Science Program"/>
            <consortium name="the KwaZulu-Natal Research Institute for Tuberculosis and HIV Mycobacterial Genetics Course Students"/>
            <consortium name="the Phage Hunters Integrating Research and Education Program"/>
            <person name="Hatfull G.F."/>
        </authorList>
    </citation>
    <scope>NUCLEOTIDE SEQUENCE [LARGE SCALE GENOMIC DNA]</scope>
    <source>
        <strain evidence="1">Baka</strain>
    </source>
</reference>
<dbReference type="RefSeq" id="YP_009636393.1">
    <property type="nucleotide sequence ID" value="NC_042316.1"/>
</dbReference>
<evidence type="ECO:0000313" key="1">
    <source>
        <dbReference type="EMBL" id="AEK08275.1"/>
    </source>
</evidence>
<keyword evidence="2" id="KW-1185">Reference proteome</keyword>
<organism evidence="1 2">
    <name type="scientific">Mycobacterium phage Baka</name>
    <dbReference type="NCBI Taxonomy" id="2902882"/>
    <lineage>
        <taxon>Viruses</taxon>
        <taxon>Duplodnaviria</taxon>
        <taxon>Heunggongvirae</taxon>
        <taxon>Uroviricota</taxon>
        <taxon>Caudoviricetes</taxon>
        <taxon>Omegavirus</taxon>
        <taxon>Omegavirus baka</taxon>
    </lineage>
</organism>
<proteinExistence type="predicted"/>
<gene>
    <name evidence="1" type="primary">223</name>
    <name evidence="1" type="ORF">PBI_BAKA_223</name>
</gene>
<dbReference type="EMBL" id="JF937090">
    <property type="protein sequence ID" value="AEK08275.1"/>
    <property type="molecule type" value="Genomic_DNA"/>
</dbReference>